<keyword evidence="2" id="KW-0472">Membrane</keyword>
<keyword evidence="4" id="KW-1185">Reference proteome</keyword>
<name>A0AAW1DL74_9HEMI</name>
<sequence length="143" mass="16071">MVKHSGSKPPMKKSSNLPPHPKVPKLPDIPKINGINPKNMIERIITSFLVGKSGGSGDRIIMGDSGKSGGLTRPMKYPYTLGAKIGQFPYKFMMNSVWPFKYYLIAIGVCLPVFYKIGKQSHHPNNVRNWEKIRKELFTPGHH</sequence>
<gene>
    <name evidence="3" type="ORF">O3M35_006944</name>
</gene>
<evidence type="ECO:0000256" key="2">
    <source>
        <dbReference type="SAM" id="Phobius"/>
    </source>
</evidence>
<evidence type="ECO:0000313" key="4">
    <source>
        <dbReference type="Proteomes" id="UP001461498"/>
    </source>
</evidence>
<dbReference type="EMBL" id="JAPXFL010000003">
    <property type="protein sequence ID" value="KAK9509682.1"/>
    <property type="molecule type" value="Genomic_DNA"/>
</dbReference>
<accession>A0AAW1DL74</accession>
<dbReference type="Proteomes" id="UP001461498">
    <property type="component" value="Unassembled WGS sequence"/>
</dbReference>
<keyword evidence="2" id="KW-1133">Transmembrane helix</keyword>
<feature type="region of interest" description="Disordered" evidence="1">
    <location>
        <begin position="1"/>
        <end position="30"/>
    </location>
</feature>
<comment type="caution">
    <text evidence="3">The sequence shown here is derived from an EMBL/GenBank/DDBJ whole genome shotgun (WGS) entry which is preliminary data.</text>
</comment>
<reference evidence="3 4" key="1">
    <citation type="submission" date="2022-12" db="EMBL/GenBank/DDBJ databases">
        <title>Chromosome-level genome assembly of true bugs.</title>
        <authorList>
            <person name="Ma L."/>
            <person name="Li H."/>
        </authorList>
    </citation>
    <scope>NUCLEOTIDE SEQUENCE [LARGE SCALE GENOMIC DNA]</scope>
    <source>
        <strain evidence="3">Lab_2022b</strain>
    </source>
</reference>
<organism evidence="3 4">
    <name type="scientific">Rhynocoris fuscipes</name>
    <dbReference type="NCBI Taxonomy" id="488301"/>
    <lineage>
        <taxon>Eukaryota</taxon>
        <taxon>Metazoa</taxon>
        <taxon>Ecdysozoa</taxon>
        <taxon>Arthropoda</taxon>
        <taxon>Hexapoda</taxon>
        <taxon>Insecta</taxon>
        <taxon>Pterygota</taxon>
        <taxon>Neoptera</taxon>
        <taxon>Paraneoptera</taxon>
        <taxon>Hemiptera</taxon>
        <taxon>Heteroptera</taxon>
        <taxon>Panheteroptera</taxon>
        <taxon>Cimicomorpha</taxon>
        <taxon>Reduviidae</taxon>
        <taxon>Harpactorinae</taxon>
        <taxon>Harpactorini</taxon>
        <taxon>Rhynocoris</taxon>
    </lineage>
</organism>
<feature type="transmembrane region" description="Helical" evidence="2">
    <location>
        <begin position="100"/>
        <end position="118"/>
    </location>
</feature>
<keyword evidence="2" id="KW-0812">Transmembrane</keyword>
<protein>
    <submittedName>
        <fullName evidence="3">Uncharacterized protein</fullName>
    </submittedName>
</protein>
<dbReference type="AlphaFoldDB" id="A0AAW1DL74"/>
<evidence type="ECO:0000256" key="1">
    <source>
        <dbReference type="SAM" id="MobiDB-lite"/>
    </source>
</evidence>
<proteinExistence type="predicted"/>
<evidence type="ECO:0000313" key="3">
    <source>
        <dbReference type="EMBL" id="KAK9509682.1"/>
    </source>
</evidence>